<dbReference type="InterPro" id="IPR012938">
    <property type="entry name" value="Glc/Sorbosone_DH"/>
</dbReference>
<dbReference type="GO" id="GO:0016491">
    <property type="term" value="F:oxidoreductase activity"/>
    <property type="evidence" value="ECO:0007669"/>
    <property type="project" value="UniProtKB-KW"/>
</dbReference>
<keyword evidence="3" id="KW-0560">Oxidoreductase</keyword>
<feature type="signal peptide" evidence="1">
    <location>
        <begin position="1"/>
        <end position="16"/>
    </location>
</feature>
<organism evidence="3 4">
    <name type="scientific">Sphingoaurantiacus capsulatus</name>
    <dbReference type="NCBI Taxonomy" id="1771310"/>
    <lineage>
        <taxon>Bacteria</taxon>
        <taxon>Pseudomonadati</taxon>
        <taxon>Pseudomonadota</taxon>
        <taxon>Alphaproteobacteria</taxon>
        <taxon>Sphingomonadales</taxon>
        <taxon>Sphingosinicellaceae</taxon>
        <taxon>Sphingoaurantiacus</taxon>
    </lineage>
</organism>
<dbReference type="RefSeq" id="WP_380859797.1">
    <property type="nucleotide sequence ID" value="NZ_JBHRXV010000006.1"/>
</dbReference>
<accession>A0ABV7X9M0</accession>
<evidence type="ECO:0000259" key="2">
    <source>
        <dbReference type="Pfam" id="PF07995"/>
    </source>
</evidence>
<protein>
    <submittedName>
        <fullName evidence="3">PQQ-dependent sugar dehydrogenase</fullName>
        <ecNumber evidence="3">1.1.5.-</ecNumber>
    </submittedName>
</protein>
<dbReference type="EC" id="1.1.5.-" evidence="3"/>
<evidence type="ECO:0000313" key="3">
    <source>
        <dbReference type="EMBL" id="MFC3712596.1"/>
    </source>
</evidence>
<dbReference type="Gene3D" id="2.120.10.30">
    <property type="entry name" value="TolB, C-terminal domain"/>
    <property type="match status" value="1"/>
</dbReference>
<sequence length="365" mass="39578">MIKRAMTALLAPLLLAAGGPPTVPHRITTMATGLDHPWSVAFLPDGRVLVTERAGRLRVISGGKLQAKPIAGVPAVYENGQGGLFDVLPHPDFATNRLLFLSYAAGTPKANATRIARARLDGDSLTDVKVIFEVAPLKNTPAHYGGRMAWLRDGSLVMTTGDGFDYREAAQRKDGLIGKTIRIRPDGKIPSDNPFVGVKGARPEIWSLGHRNPQGLAVDPATGTLWQHEHGPQGGDEVNLIRRSANYGWPVATYGRDYSGAGISPFKTYKNMVDGVLTWTPSIAPSGLAVYRGAMFPEWQGDLIVGALAHEHVRRVDLNGTKVVGQQRLFPDLTARIRDVRVAPDGAIWLTVDEDEGRVLRVTRK</sequence>
<dbReference type="PANTHER" id="PTHR19328">
    <property type="entry name" value="HEDGEHOG-INTERACTING PROTEIN"/>
    <property type="match status" value="1"/>
</dbReference>
<keyword evidence="1" id="KW-0732">Signal</keyword>
<dbReference type="Pfam" id="PF07995">
    <property type="entry name" value="GSDH"/>
    <property type="match status" value="1"/>
</dbReference>
<proteinExistence type="predicted"/>
<evidence type="ECO:0000313" key="4">
    <source>
        <dbReference type="Proteomes" id="UP001595615"/>
    </source>
</evidence>
<evidence type="ECO:0000256" key="1">
    <source>
        <dbReference type="SAM" id="SignalP"/>
    </source>
</evidence>
<dbReference type="InterPro" id="IPR011042">
    <property type="entry name" value="6-blade_b-propeller_TolB-like"/>
</dbReference>
<comment type="caution">
    <text evidence="3">The sequence shown here is derived from an EMBL/GenBank/DDBJ whole genome shotgun (WGS) entry which is preliminary data.</text>
</comment>
<dbReference type="SUPFAM" id="SSF50952">
    <property type="entry name" value="Soluble quinoprotein glucose dehydrogenase"/>
    <property type="match status" value="1"/>
</dbReference>
<dbReference type="PANTHER" id="PTHR19328:SF75">
    <property type="entry name" value="ALDOSE SUGAR DEHYDROGENASE YLII"/>
    <property type="match status" value="1"/>
</dbReference>
<dbReference type="EMBL" id="JBHRXV010000006">
    <property type="protein sequence ID" value="MFC3712596.1"/>
    <property type="molecule type" value="Genomic_DNA"/>
</dbReference>
<dbReference type="InterPro" id="IPR011041">
    <property type="entry name" value="Quinoprot_gluc/sorb_DH_b-prop"/>
</dbReference>
<reference evidence="4" key="1">
    <citation type="journal article" date="2019" name="Int. J. Syst. Evol. Microbiol.">
        <title>The Global Catalogue of Microorganisms (GCM) 10K type strain sequencing project: providing services to taxonomists for standard genome sequencing and annotation.</title>
        <authorList>
            <consortium name="The Broad Institute Genomics Platform"/>
            <consortium name="The Broad Institute Genome Sequencing Center for Infectious Disease"/>
            <person name="Wu L."/>
            <person name="Ma J."/>
        </authorList>
    </citation>
    <scope>NUCLEOTIDE SEQUENCE [LARGE SCALE GENOMIC DNA]</scope>
    <source>
        <strain evidence="4">KCTC 42644</strain>
    </source>
</reference>
<dbReference type="Proteomes" id="UP001595615">
    <property type="component" value="Unassembled WGS sequence"/>
</dbReference>
<feature type="chain" id="PRO_5046556062" evidence="1">
    <location>
        <begin position="17"/>
        <end position="365"/>
    </location>
</feature>
<feature type="domain" description="Glucose/Sorbosone dehydrogenase" evidence="2">
    <location>
        <begin position="34"/>
        <end position="361"/>
    </location>
</feature>
<name>A0ABV7X9M0_9SPHN</name>
<gene>
    <name evidence="3" type="ORF">ACFOMD_08445</name>
</gene>
<keyword evidence="4" id="KW-1185">Reference proteome</keyword>